<dbReference type="Proteomes" id="UP000447434">
    <property type="component" value="Chromosome 15"/>
</dbReference>
<evidence type="ECO:0000313" key="1">
    <source>
        <dbReference type="EMBL" id="KAE9598536.1"/>
    </source>
</evidence>
<accession>A0A6A4NY88</accession>
<name>A0A6A4NY88_LUPAL</name>
<protein>
    <submittedName>
        <fullName evidence="1">Uncharacterized protein</fullName>
    </submittedName>
</protein>
<comment type="caution">
    <text evidence="1">The sequence shown here is derived from an EMBL/GenBank/DDBJ whole genome shotgun (WGS) entry which is preliminary data.</text>
</comment>
<dbReference type="AlphaFoldDB" id="A0A6A4NY88"/>
<organism evidence="1 2">
    <name type="scientific">Lupinus albus</name>
    <name type="common">White lupine</name>
    <name type="synonym">Lupinus termis</name>
    <dbReference type="NCBI Taxonomy" id="3870"/>
    <lineage>
        <taxon>Eukaryota</taxon>
        <taxon>Viridiplantae</taxon>
        <taxon>Streptophyta</taxon>
        <taxon>Embryophyta</taxon>
        <taxon>Tracheophyta</taxon>
        <taxon>Spermatophyta</taxon>
        <taxon>Magnoliopsida</taxon>
        <taxon>eudicotyledons</taxon>
        <taxon>Gunneridae</taxon>
        <taxon>Pentapetalae</taxon>
        <taxon>rosids</taxon>
        <taxon>fabids</taxon>
        <taxon>Fabales</taxon>
        <taxon>Fabaceae</taxon>
        <taxon>Papilionoideae</taxon>
        <taxon>50 kb inversion clade</taxon>
        <taxon>genistoids sensu lato</taxon>
        <taxon>core genistoids</taxon>
        <taxon>Genisteae</taxon>
        <taxon>Lupinus</taxon>
    </lineage>
</organism>
<sequence length="66" mass="7615">MKLCITTRSICSGIYKGRGDTSPQTRHILLERSNSQVNLWKEQLVYNVTTILSKLSTMSTKRVKNW</sequence>
<gene>
    <name evidence="1" type="ORF">Lalb_Chr15g0082061</name>
</gene>
<reference evidence="2" key="1">
    <citation type="journal article" date="2020" name="Nat. Commun.">
        <title>Genome sequence of the cluster root forming white lupin.</title>
        <authorList>
            <person name="Hufnagel B."/>
            <person name="Marques A."/>
            <person name="Soriano A."/>
            <person name="Marques L."/>
            <person name="Divol F."/>
            <person name="Doumas P."/>
            <person name="Sallet E."/>
            <person name="Mancinotti D."/>
            <person name="Carrere S."/>
            <person name="Marande W."/>
            <person name="Arribat S."/>
            <person name="Keller J."/>
            <person name="Huneau C."/>
            <person name="Blein T."/>
            <person name="Aime D."/>
            <person name="Laguerre M."/>
            <person name="Taylor J."/>
            <person name="Schubert V."/>
            <person name="Nelson M."/>
            <person name="Geu-Flores F."/>
            <person name="Crespi M."/>
            <person name="Gallardo-Guerrero K."/>
            <person name="Delaux P.-M."/>
            <person name="Salse J."/>
            <person name="Berges H."/>
            <person name="Guyot R."/>
            <person name="Gouzy J."/>
            <person name="Peret B."/>
        </authorList>
    </citation>
    <scope>NUCLEOTIDE SEQUENCE [LARGE SCALE GENOMIC DNA]</scope>
    <source>
        <strain evidence="2">cv. Amiga</strain>
    </source>
</reference>
<proteinExistence type="predicted"/>
<dbReference type="EMBL" id="WOCE01000015">
    <property type="protein sequence ID" value="KAE9598536.1"/>
    <property type="molecule type" value="Genomic_DNA"/>
</dbReference>
<evidence type="ECO:0000313" key="2">
    <source>
        <dbReference type="Proteomes" id="UP000447434"/>
    </source>
</evidence>
<keyword evidence="2" id="KW-1185">Reference proteome</keyword>